<evidence type="ECO:0000313" key="2">
    <source>
        <dbReference type="Proteomes" id="UP000699975"/>
    </source>
</evidence>
<evidence type="ECO:0000313" key="1">
    <source>
        <dbReference type="EMBL" id="MBV7267555.1"/>
    </source>
</evidence>
<gene>
    <name evidence="1" type="ORF">KCG45_15320</name>
</gene>
<reference evidence="1 2" key="1">
    <citation type="submission" date="2021-04" db="EMBL/GenBank/DDBJ databases">
        <authorList>
            <person name="Pira H."/>
            <person name="Risdian C."/>
            <person name="Wink J."/>
        </authorList>
    </citation>
    <scope>NUCLEOTIDE SEQUENCE [LARGE SCALE GENOMIC DNA]</scope>
    <source>
        <strain evidence="1 2">WH131</strain>
    </source>
</reference>
<name>A0ABS6SRE6_9SPHN</name>
<organism evidence="1 2">
    <name type="scientific">Erythrobacter ani</name>
    <dbReference type="NCBI Taxonomy" id="2827235"/>
    <lineage>
        <taxon>Bacteria</taxon>
        <taxon>Pseudomonadati</taxon>
        <taxon>Pseudomonadota</taxon>
        <taxon>Alphaproteobacteria</taxon>
        <taxon>Sphingomonadales</taxon>
        <taxon>Erythrobacteraceae</taxon>
        <taxon>Erythrobacter/Porphyrobacter group</taxon>
        <taxon>Erythrobacter</taxon>
    </lineage>
</organism>
<protein>
    <recommendedName>
        <fullName evidence="3">SCP2 domain-containing protein</fullName>
    </recommendedName>
</protein>
<proteinExistence type="predicted"/>
<evidence type="ECO:0008006" key="3">
    <source>
        <dbReference type="Google" id="ProtNLM"/>
    </source>
</evidence>
<accession>A0ABS6SRE6</accession>
<feature type="non-terminal residue" evidence="1">
    <location>
        <position position="1"/>
    </location>
</feature>
<dbReference type="Proteomes" id="UP000699975">
    <property type="component" value="Unassembled WGS sequence"/>
</dbReference>
<keyword evidence="2" id="KW-1185">Reference proteome</keyword>
<comment type="caution">
    <text evidence="1">The sequence shown here is derived from an EMBL/GenBank/DDBJ whole genome shotgun (WGS) entry which is preliminary data.</text>
</comment>
<dbReference type="EMBL" id="JAGSPB010000004">
    <property type="protein sequence ID" value="MBV7267555.1"/>
    <property type="molecule type" value="Genomic_DNA"/>
</dbReference>
<dbReference type="RefSeq" id="WP_218318091.1">
    <property type="nucleotide sequence ID" value="NZ_JAGSPB010000004.1"/>
</dbReference>
<sequence length="126" mass="14344">RDEDLDAGSFMWDFHRSLRTEELPDGETVISVTLDDVEKHGRWWLIAEAGEVDLCTDDPGKEVDIYLHSKIAEIAEIWMGDVDVRDAISQNGLKATGSQHLLRTIASWFPQSRYSNVRPKRMLEGS</sequence>